<evidence type="ECO:0000256" key="2">
    <source>
        <dbReference type="SAM" id="SignalP"/>
    </source>
</evidence>
<dbReference type="EMBL" id="LTAY01000026">
    <property type="protein sequence ID" value="OPX49179.1"/>
    <property type="molecule type" value="Genomic_DNA"/>
</dbReference>
<dbReference type="Proteomes" id="UP000191448">
    <property type="component" value="Unassembled WGS sequence"/>
</dbReference>
<sequence>MKKKLILSILSIVVLVNIAGCGADKSSESKSTNTQNIESTEDKFNSEVEKYGELLSSGKTYEEMTATERTDFSQVEQTLSKFTDEFKEKYTADVERIAKTRDEAVEKWKKEDEAKKKEEESKKKSSNEKIFSDITTSTPSPVRNDVTGRWKVITVNSDKDILKYAKDYYENNFSNENEIHAIVNLQTNRTYKISNLLGNSLDVTVHKYIPGEQNDAKKLFNGDVLEEYTVYLDNGKIERIDY</sequence>
<dbReference type="OrthoDB" id="1938657at2"/>
<feature type="region of interest" description="Disordered" evidence="1">
    <location>
        <begin position="25"/>
        <end position="48"/>
    </location>
</feature>
<reference evidence="3 4" key="1">
    <citation type="submission" date="2016-02" db="EMBL/GenBank/DDBJ databases">
        <title>Genome sequence of Clostridium thermobutyricum DSM 4928.</title>
        <authorList>
            <person name="Poehlein A."/>
            <person name="Daniel R."/>
        </authorList>
    </citation>
    <scope>NUCLEOTIDE SEQUENCE [LARGE SCALE GENOMIC DNA]</scope>
    <source>
        <strain evidence="3 4">DSM 4928</strain>
    </source>
</reference>
<proteinExistence type="predicted"/>
<evidence type="ECO:0000313" key="3">
    <source>
        <dbReference type="EMBL" id="OPX49179.1"/>
    </source>
</evidence>
<feature type="region of interest" description="Disordered" evidence="1">
    <location>
        <begin position="105"/>
        <end position="138"/>
    </location>
</feature>
<evidence type="ECO:0000256" key="1">
    <source>
        <dbReference type="SAM" id="MobiDB-lite"/>
    </source>
</evidence>
<feature type="chain" id="PRO_5038621651" description="Lipoprotein" evidence="2">
    <location>
        <begin position="20"/>
        <end position="242"/>
    </location>
</feature>
<feature type="compositionally biased region" description="Polar residues" evidence="1">
    <location>
        <begin position="29"/>
        <end position="38"/>
    </location>
</feature>
<protein>
    <recommendedName>
        <fullName evidence="5">Lipoprotein</fullName>
    </recommendedName>
</protein>
<evidence type="ECO:0008006" key="5">
    <source>
        <dbReference type="Google" id="ProtNLM"/>
    </source>
</evidence>
<comment type="caution">
    <text evidence="3">The sequence shown here is derived from an EMBL/GenBank/DDBJ whole genome shotgun (WGS) entry which is preliminary data.</text>
</comment>
<organism evidence="3 4">
    <name type="scientific">Clostridium thermobutyricum DSM 4928</name>
    <dbReference type="NCBI Taxonomy" id="1121339"/>
    <lineage>
        <taxon>Bacteria</taxon>
        <taxon>Bacillati</taxon>
        <taxon>Bacillota</taxon>
        <taxon>Clostridia</taxon>
        <taxon>Eubacteriales</taxon>
        <taxon>Clostridiaceae</taxon>
        <taxon>Clostridium</taxon>
    </lineage>
</organism>
<gene>
    <name evidence="3" type="ORF">CLTHE_09330</name>
</gene>
<keyword evidence="2" id="KW-0732">Signal</keyword>
<feature type="signal peptide" evidence="2">
    <location>
        <begin position="1"/>
        <end position="19"/>
    </location>
</feature>
<dbReference type="AlphaFoldDB" id="A0A1V4SYF2"/>
<dbReference type="RefSeq" id="WP_080022223.1">
    <property type="nucleotide sequence ID" value="NZ_LTAY01000026.1"/>
</dbReference>
<accession>A0A1V4SYF2</accession>
<feature type="compositionally biased region" description="Basic and acidic residues" evidence="1">
    <location>
        <begin position="105"/>
        <end position="131"/>
    </location>
</feature>
<evidence type="ECO:0000313" key="4">
    <source>
        <dbReference type="Proteomes" id="UP000191448"/>
    </source>
</evidence>
<name>A0A1V4SYF2_9CLOT</name>